<dbReference type="SUPFAM" id="SSF81324">
    <property type="entry name" value="Voltage-gated potassium channels"/>
    <property type="match status" value="1"/>
</dbReference>
<dbReference type="InterPro" id="IPR003280">
    <property type="entry name" value="2pore_dom_K_chnl"/>
</dbReference>
<feature type="transmembrane region" description="Helical" evidence="8">
    <location>
        <begin position="68"/>
        <end position="90"/>
    </location>
</feature>
<evidence type="ECO:0000256" key="8">
    <source>
        <dbReference type="SAM" id="Phobius"/>
    </source>
</evidence>
<dbReference type="OrthoDB" id="297496at2759"/>
<evidence type="ECO:0000256" key="6">
    <source>
        <dbReference type="ARBA" id="ARBA00023136"/>
    </source>
</evidence>
<dbReference type="GO" id="GO:0015271">
    <property type="term" value="F:outward rectifier potassium channel activity"/>
    <property type="evidence" value="ECO:0007669"/>
    <property type="project" value="TreeGrafter"/>
</dbReference>
<keyword evidence="6 8" id="KW-0472">Membrane</keyword>
<dbReference type="GO" id="GO:0022841">
    <property type="term" value="F:potassium ion leak channel activity"/>
    <property type="evidence" value="ECO:0007669"/>
    <property type="project" value="TreeGrafter"/>
</dbReference>
<feature type="transmembrane region" description="Helical" evidence="8">
    <location>
        <begin position="102"/>
        <end position="119"/>
    </location>
</feature>
<reference evidence="12" key="1">
    <citation type="submission" date="2017-02" db="UniProtKB">
        <authorList>
            <consortium name="WormBaseParasite"/>
        </authorList>
    </citation>
    <scope>IDENTIFICATION</scope>
</reference>
<evidence type="ECO:0000256" key="2">
    <source>
        <dbReference type="ARBA" id="ARBA00022448"/>
    </source>
</evidence>
<evidence type="ECO:0000256" key="1">
    <source>
        <dbReference type="ARBA" id="ARBA00004141"/>
    </source>
</evidence>
<proteinExistence type="predicted"/>
<protein>
    <submittedName>
        <fullName evidence="12">Ion_trans_2 domain-containing protein</fullName>
    </submittedName>
</protein>
<accession>A0A0N4VQ91</accession>
<dbReference type="EMBL" id="UXUI01014211">
    <property type="protein sequence ID" value="VDD97587.1"/>
    <property type="molecule type" value="Genomic_DNA"/>
</dbReference>
<dbReference type="InterPro" id="IPR005408">
    <property type="entry name" value="2pore_dom_K_chnl_TWIK"/>
</dbReference>
<dbReference type="GO" id="GO:0030322">
    <property type="term" value="P:stabilization of membrane potential"/>
    <property type="evidence" value="ECO:0007669"/>
    <property type="project" value="TreeGrafter"/>
</dbReference>
<keyword evidence="2" id="KW-0813">Transport</keyword>
<dbReference type="Proteomes" id="UP000274131">
    <property type="component" value="Unassembled WGS sequence"/>
</dbReference>
<dbReference type="STRING" id="51028.A0A0N4VQ91"/>
<dbReference type="PANTHER" id="PTHR11003">
    <property type="entry name" value="POTASSIUM CHANNEL, SUBFAMILY K"/>
    <property type="match status" value="1"/>
</dbReference>
<feature type="domain" description="Potassium channel" evidence="9">
    <location>
        <begin position="3"/>
        <end position="43"/>
    </location>
</feature>
<name>A0A0N4VQ91_ENTVE</name>
<evidence type="ECO:0000256" key="5">
    <source>
        <dbReference type="ARBA" id="ARBA00023065"/>
    </source>
</evidence>
<keyword evidence="3 8" id="KW-0812">Transmembrane</keyword>
<evidence type="ECO:0000313" key="11">
    <source>
        <dbReference type="Proteomes" id="UP000274131"/>
    </source>
</evidence>
<sequence>MSIIGYGRVAPRTRQGKFFTIIYCIIGIPLTLALLSSIVVRLQQPSFWLREKLNQRFGRLFRNTQIQIFHLLLVSLLLLVFVFVIPAYIFEHIEKDWDFLDAVYYCFVSLTTIGLGEYVPGDSPDQQFRGFYKVLVTVYLLAGLCCMMLFLATLYSVRQLNLTRFFLIRDESEYTDPSDEQKLKTVNQVSSVLMD</sequence>
<dbReference type="PRINTS" id="PR01586">
    <property type="entry name" value="TWIKCHANNEL"/>
</dbReference>
<evidence type="ECO:0000259" key="9">
    <source>
        <dbReference type="Pfam" id="PF07885"/>
    </source>
</evidence>
<dbReference type="AlphaFoldDB" id="A0A0N4VQ91"/>
<dbReference type="PANTHER" id="PTHR11003:SF249">
    <property type="entry name" value="TWO PORE POTASSIUM CHANNEL PROTEIN SUP-9"/>
    <property type="match status" value="1"/>
</dbReference>
<dbReference type="GO" id="GO:0005886">
    <property type="term" value="C:plasma membrane"/>
    <property type="evidence" value="ECO:0007669"/>
    <property type="project" value="TreeGrafter"/>
</dbReference>
<feature type="transmembrane region" description="Helical" evidence="8">
    <location>
        <begin position="20"/>
        <end position="42"/>
    </location>
</feature>
<evidence type="ECO:0000313" key="12">
    <source>
        <dbReference type="WBParaSite" id="EVEC_0001318301-mRNA-1"/>
    </source>
</evidence>
<reference evidence="10 11" key="2">
    <citation type="submission" date="2018-10" db="EMBL/GenBank/DDBJ databases">
        <authorList>
            <consortium name="Pathogen Informatics"/>
        </authorList>
    </citation>
    <scope>NUCLEOTIDE SEQUENCE [LARGE SCALE GENOMIC DNA]</scope>
</reference>
<feature type="domain" description="Potassium channel" evidence="9">
    <location>
        <begin position="77"/>
        <end position="155"/>
    </location>
</feature>
<dbReference type="InterPro" id="IPR013099">
    <property type="entry name" value="K_chnl_dom"/>
</dbReference>
<keyword evidence="7" id="KW-0407">Ion channel</keyword>
<organism evidence="12">
    <name type="scientific">Enterobius vermicularis</name>
    <name type="common">Human pinworm</name>
    <dbReference type="NCBI Taxonomy" id="51028"/>
    <lineage>
        <taxon>Eukaryota</taxon>
        <taxon>Metazoa</taxon>
        <taxon>Ecdysozoa</taxon>
        <taxon>Nematoda</taxon>
        <taxon>Chromadorea</taxon>
        <taxon>Rhabditida</taxon>
        <taxon>Spirurina</taxon>
        <taxon>Oxyuridomorpha</taxon>
        <taxon>Oxyuroidea</taxon>
        <taxon>Oxyuridae</taxon>
        <taxon>Enterobius</taxon>
    </lineage>
</organism>
<keyword evidence="11" id="KW-1185">Reference proteome</keyword>
<dbReference type="Gene3D" id="1.10.287.70">
    <property type="match status" value="1"/>
</dbReference>
<evidence type="ECO:0000256" key="3">
    <source>
        <dbReference type="ARBA" id="ARBA00022692"/>
    </source>
</evidence>
<dbReference type="WBParaSite" id="EVEC_0001318301-mRNA-1">
    <property type="protein sequence ID" value="EVEC_0001318301-mRNA-1"/>
    <property type="gene ID" value="EVEC_0001318301"/>
</dbReference>
<feature type="transmembrane region" description="Helical" evidence="8">
    <location>
        <begin position="131"/>
        <end position="157"/>
    </location>
</feature>
<dbReference type="Pfam" id="PF07885">
    <property type="entry name" value="Ion_trans_2"/>
    <property type="match status" value="2"/>
</dbReference>
<gene>
    <name evidence="10" type="ORF">EVEC_LOCUS12338</name>
</gene>
<evidence type="ECO:0000313" key="10">
    <source>
        <dbReference type="EMBL" id="VDD97587.1"/>
    </source>
</evidence>
<keyword evidence="5" id="KW-0406">Ion transport</keyword>
<comment type="subcellular location">
    <subcellularLocation>
        <location evidence="1">Membrane</location>
        <topology evidence="1">Multi-pass membrane protein</topology>
    </subcellularLocation>
</comment>
<keyword evidence="4 8" id="KW-1133">Transmembrane helix</keyword>
<evidence type="ECO:0000256" key="4">
    <source>
        <dbReference type="ARBA" id="ARBA00022989"/>
    </source>
</evidence>
<evidence type="ECO:0000256" key="7">
    <source>
        <dbReference type="ARBA" id="ARBA00023303"/>
    </source>
</evidence>